<evidence type="ECO:0000313" key="2">
    <source>
        <dbReference type="Proteomes" id="UP001141434"/>
    </source>
</evidence>
<protein>
    <submittedName>
        <fullName evidence="1">Uncharacterized protein</fullName>
    </submittedName>
</protein>
<dbReference type="AlphaFoldDB" id="A0A9W9KCQ7"/>
<dbReference type="EMBL" id="JAPMSZ010000005">
    <property type="protein sequence ID" value="KAJ5101534.1"/>
    <property type="molecule type" value="Genomic_DNA"/>
</dbReference>
<reference evidence="1" key="2">
    <citation type="journal article" date="2023" name="IMA Fungus">
        <title>Comparative genomic study of the Penicillium genus elucidates a diverse pangenome and 15 lateral gene transfer events.</title>
        <authorList>
            <person name="Petersen C."/>
            <person name="Sorensen T."/>
            <person name="Nielsen M.R."/>
            <person name="Sondergaard T.E."/>
            <person name="Sorensen J.L."/>
            <person name="Fitzpatrick D.A."/>
            <person name="Frisvad J.C."/>
            <person name="Nielsen K.L."/>
        </authorList>
    </citation>
    <scope>NUCLEOTIDE SEQUENCE</scope>
    <source>
        <strain evidence="1">IBT 34128</strain>
    </source>
</reference>
<sequence length="74" mass="8166">MPIFQQSDIYAGKCPRVDSMVALGASVSADPDYIKTLAKGNGVTGDLKMNDGGKTWTVDTIRIPEFTFWLFLEH</sequence>
<comment type="caution">
    <text evidence="1">The sequence shown here is derived from an EMBL/GenBank/DDBJ whole genome shotgun (WGS) entry which is preliminary data.</text>
</comment>
<keyword evidence="2" id="KW-1185">Reference proteome</keyword>
<accession>A0A9W9KCQ7</accession>
<dbReference type="RefSeq" id="XP_056512365.1">
    <property type="nucleotide sequence ID" value="XM_056654338.1"/>
</dbReference>
<reference evidence="1" key="1">
    <citation type="submission" date="2022-11" db="EMBL/GenBank/DDBJ databases">
        <authorList>
            <person name="Petersen C."/>
        </authorList>
    </citation>
    <scope>NUCLEOTIDE SEQUENCE</scope>
    <source>
        <strain evidence="1">IBT 34128</strain>
    </source>
</reference>
<dbReference type="GeneID" id="81393506"/>
<dbReference type="Proteomes" id="UP001141434">
    <property type="component" value="Unassembled WGS sequence"/>
</dbReference>
<organism evidence="1 2">
    <name type="scientific">Penicillium alfredii</name>
    <dbReference type="NCBI Taxonomy" id="1506179"/>
    <lineage>
        <taxon>Eukaryota</taxon>
        <taxon>Fungi</taxon>
        <taxon>Dikarya</taxon>
        <taxon>Ascomycota</taxon>
        <taxon>Pezizomycotina</taxon>
        <taxon>Eurotiomycetes</taxon>
        <taxon>Eurotiomycetidae</taxon>
        <taxon>Eurotiales</taxon>
        <taxon>Aspergillaceae</taxon>
        <taxon>Penicillium</taxon>
    </lineage>
</organism>
<proteinExistence type="predicted"/>
<dbReference type="OrthoDB" id="5086500at2759"/>
<gene>
    <name evidence="1" type="ORF">NUU61_003756</name>
</gene>
<evidence type="ECO:0000313" key="1">
    <source>
        <dbReference type="EMBL" id="KAJ5101534.1"/>
    </source>
</evidence>
<name>A0A9W9KCQ7_9EURO</name>